<dbReference type="Proteomes" id="UP000199651">
    <property type="component" value="Unassembled WGS sequence"/>
</dbReference>
<evidence type="ECO:0000313" key="1">
    <source>
        <dbReference type="EMBL" id="SDO67854.1"/>
    </source>
</evidence>
<organism evidence="1 2">
    <name type="scientific">Actinokineospora alba</name>
    <dbReference type="NCBI Taxonomy" id="504798"/>
    <lineage>
        <taxon>Bacteria</taxon>
        <taxon>Bacillati</taxon>
        <taxon>Actinomycetota</taxon>
        <taxon>Actinomycetes</taxon>
        <taxon>Pseudonocardiales</taxon>
        <taxon>Pseudonocardiaceae</taxon>
        <taxon>Actinokineospora</taxon>
    </lineage>
</organism>
<evidence type="ECO:0000313" key="2">
    <source>
        <dbReference type="Proteomes" id="UP000199651"/>
    </source>
</evidence>
<sequence>MDKRIHHSAESGTLATMIHLSYPDRPRLRPGLAVLRRRADEIQIGLDPRHAMIVEDLPTTIADAAATLTGARTTAELLDRVGPRHRDQLRDLISGLADRGLVEDAAGPSVPLPRRLAGDLTAATVHRAVSHPRARAEATVSVHGDGRLAVATACLLAAAGIGAVRVEARGRVQPEDVGTGFTPEDVGRDRATAARDAIERVDPRVRDTRAQPDLALLTDTLVPDPAVVARLVEQGVPHLPIRVRDGVGIVGPLVVPAVTACLTCADLHRTDRDNCWPIVAAQLAGRPQLADLAAIHATAGLAAAQVLAALRWLAAPGPHPPAVWTRSLELDPVDATIAHRAWPPHPHCACGTAAALEAG</sequence>
<dbReference type="SUPFAM" id="SSF69572">
    <property type="entry name" value="Activating enzymes of the ubiquitin-like proteins"/>
    <property type="match status" value="1"/>
</dbReference>
<dbReference type="STRING" id="504798.SAMN05421871_109141"/>
<proteinExistence type="predicted"/>
<name>A0A1H0LI66_9PSEU</name>
<dbReference type="Gene3D" id="3.40.50.720">
    <property type="entry name" value="NAD(P)-binding Rossmann-like Domain"/>
    <property type="match status" value="1"/>
</dbReference>
<dbReference type="AlphaFoldDB" id="A0A1H0LI66"/>
<dbReference type="EMBL" id="FNJB01000004">
    <property type="protein sequence ID" value="SDO67854.1"/>
    <property type="molecule type" value="Genomic_DNA"/>
</dbReference>
<gene>
    <name evidence="1" type="ORF">SAMN05192558_104156</name>
</gene>
<protein>
    <submittedName>
        <fullName evidence="1">Bacteriocin biosynthesis cyclodehydratase domain-containing protein</fullName>
    </submittedName>
</protein>
<dbReference type="InterPro" id="IPR035985">
    <property type="entry name" value="Ubiquitin-activating_enz"/>
</dbReference>
<reference evidence="2" key="1">
    <citation type="submission" date="2016-10" db="EMBL/GenBank/DDBJ databases">
        <authorList>
            <person name="Varghese N."/>
            <person name="Submissions S."/>
        </authorList>
    </citation>
    <scope>NUCLEOTIDE SEQUENCE [LARGE SCALE GENOMIC DNA]</scope>
    <source>
        <strain evidence="2">IBRC-M 10655</strain>
    </source>
</reference>
<accession>A0A1H0LI66</accession>
<dbReference type="RefSeq" id="WP_228769817.1">
    <property type="nucleotide sequence ID" value="NZ_FNDV01000009.1"/>
</dbReference>
<keyword evidence="2" id="KW-1185">Reference proteome</keyword>
<dbReference type="GO" id="GO:0008641">
    <property type="term" value="F:ubiquitin-like modifier activating enzyme activity"/>
    <property type="evidence" value="ECO:0007669"/>
    <property type="project" value="InterPro"/>
</dbReference>